<feature type="transmembrane region" description="Helical" evidence="6">
    <location>
        <begin position="141"/>
        <end position="159"/>
    </location>
</feature>
<feature type="transmembrane region" description="Helical" evidence="6">
    <location>
        <begin position="49"/>
        <end position="71"/>
    </location>
</feature>
<dbReference type="PANTHER" id="PTHR42920">
    <property type="entry name" value="OS03G0707200 PROTEIN-RELATED"/>
    <property type="match status" value="1"/>
</dbReference>
<feature type="transmembrane region" description="Helical" evidence="6">
    <location>
        <begin position="260"/>
        <end position="280"/>
    </location>
</feature>
<dbReference type="AlphaFoldDB" id="A0A940Y564"/>
<feature type="transmembrane region" description="Helical" evidence="6">
    <location>
        <begin position="21"/>
        <end position="43"/>
    </location>
</feature>
<dbReference type="EMBL" id="JAGQDD010000002">
    <property type="protein sequence ID" value="MBQ0929992.1"/>
    <property type="molecule type" value="Genomic_DNA"/>
</dbReference>
<dbReference type="InterPro" id="IPR051258">
    <property type="entry name" value="Diverse_Substrate_Transporter"/>
</dbReference>
<feature type="transmembrane region" description="Helical" evidence="6">
    <location>
        <begin position="83"/>
        <end position="109"/>
    </location>
</feature>
<dbReference type="RefSeq" id="WP_210852224.1">
    <property type="nucleotide sequence ID" value="NZ_JAGQDD010000002.1"/>
</dbReference>
<gene>
    <name evidence="8" type="ORF">KAK03_05785</name>
</gene>
<dbReference type="SUPFAM" id="SSF103481">
    <property type="entry name" value="Multidrug resistance efflux transporter EmrE"/>
    <property type="match status" value="2"/>
</dbReference>
<evidence type="ECO:0000256" key="5">
    <source>
        <dbReference type="ARBA" id="ARBA00023136"/>
    </source>
</evidence>
<keyword evidence="2" id="KW-1003">Cell membrane</keyword>
<evidence type="ECO:0000313" key="8">
    <source>
        <dbReference type="EMBL" id="MBQ0929992.1"/>
    </source>
</evidence>
<feature type="domain" description="EamA" evidence="7">
    <location>
        <begin position="168"/>
        <end position="303"/>
    </location>
</feature>
<evidence type="ECO:0000256" key="3">
    <source>
        <dbReference type="ARBA" id="ARBA00022692"/>
    </source>
</evidence>
<keyword evidence="4 6" id="KW-1133">Transmembrane helix</keyword>
<comment type="caution">
    <text evidence="8">The sequence shown here is derived from an EMBL/GenBank/DDBJ whole genome shotgun (WGS) entry which is preliminary data.</text>
</comment>
<evidence type="ECO:0000313" key="9">
    <source>
        <dbReference type="Proteomes" id="UP000676246"/>
    </source>
</evidence>
<sequence length="306" mass="32282">MTGGARVSAFASARGDQLWPGIVLAAAGAVAFSGKAILAKLMYRHGVDAVTVVAWRMALALPMFLSLAVWASRGQAALTRRDWLAVWGLGFSGYYAASMLDFAGLQYISASLERLILYLGPTIVMVISVLWFKRHVSTRQWLAAAISYSGALVVFGHELTLQGGAVALGAALVFGSAVSYSVYLVASGEVVGRLGSMRLTGLASSAACVLCLLHFALFRPWDAAVVPAPVVALSALNALACTFAPVLMVMMAIERIGSAMTAQVGMIGPLSTIAMGVWLLGEPFTPWLLAGTVLVMSGVWLLARWR</sequence>
<evidence type="ECO:0000256" key="6">
    <source>
        <dbReference type="SAM" id="Phobius"/>
    </source>
</evidence>
<protein>
    <submittedName>
        <fullName evidence="8">DMT family transporter</fullName>
    </submittedName>
</protein>
<accession>A0A940Y564</accession>
<dbReference type="Pfam" id="PF00892">
    <property type="entry name" value="EamA"/>
    <property type="match status" value="2"/>
</dbReference>
<keyword evidence="9" id="KW-1185">Reference proteome</keyword>
<dbReference type="GO" id="GO:0005886">
    <property type="term" value="C:plasma membrane"/>
    <property type="evidence" value="ECO:0007669"/>
    <property type="project" value="UniProtKB-SubCell"/>
</dbReference>
<feature type="transmembrane region" description="Helical" evidence="6">
    <location>
        <begin position="286"/>
        <end position="303"/>
    </location>
</feature>
<name>A0A940Y564_9BURK</name>
<keyword evidence="5 6" id="KW-0472">Membrane</keyword>
<comment type="subcellular location">
    <subcellularLocation>
        <location evidence="1">Cell membrane</location>
        <topology evidence="1">Multi-pass membrane protein</topology>
    </subcellularLocation>
</comment>
<evidence type="ECO:0000256" key="2">
    <source>
        <dbReference type="ARBA" id="ARBA00022475"/>
    </source>
</evidence>
<feature type="transmembrane region" description="Helical" evidence="6">
    <location>
        <begin position="230"/>
        <end position="253"/>
    </location>
</feature>
<proteinExistence type="predicted"/>
<keyword evidence="3 6" id="KW-0812">Transmembrane</keyword>
<feature type="transmembrane region" description="Helical" evidence="6">
    <location>
        <begin position="165"/>
        <end position="186"/>
    </location>
</feature>
<dbReference type="Proteomes" id="UP000676246">
    <property type="component" value="Unassembled WGS sequence"/>
</dbReference>
<feature type="domain" description="EamA" evidence="7">
    <location>
        <begin position="20"/>
        <end position="155"/>
    </location>
</feature>
<evidence type="ECO:0000259" key="7">
    <source>
        <dbReference type="Pfam" id="PF00892"/>
    </source>
</evidence>
<feature type="transmembrane region" description="Helical" evidence="6">
    <location>
        <begin position="198"/>
        <end position="218"/>
    </location>
</feature>
<dbReference type="InterPro" id="IPR000620">
    <property type="entry name" value="EamA_dom"/>
</dbReference>
<reference evidence="8 9" key="1">
    <citation type="submission" date="2021-04" db="EMBL/GenBank/DDBJ databases">
        <title>The genome sequence of Ideonella sp. 3Y2.</title>
        <authorList>
            <person name="Liu Y."/>
        </authorList>
    </citation>
    <scope>NUCLEOTIDE SEQUENCE [LARGE SCALE GENOMIC DNA]</scope>
    <source>
        <strain evidence="8 9">3Y2</strain>
    </source>
</reference>
<evidence type="ECO:0000256" key="4">
    <source>
        <dbReference type="ARBA" id="ARBA00022989"/>
    </source>
</evidence>
<feature type="transmembrane region" description="Helical" evidence="6">
    <location>
        <begin position="115"/>
        <end position="132"/>
    </location>
</feature>
<evidence type="ECO:0000256" key="1">
    <source>
        <dbReference type="ARBA" id="ARBA00004651"/>
    </source>
</evidence>
<dbReference type="InterPro" id="IPR037185">
    <property type="entry name" value="EmrE-like"/>
</dbReference>
<dbReference type="PANTHER" id="PTHR42920:SF5">
    <property type="entry name" value="EAMA DOMAIN-CONTAINING PROTEIN"/>
    <property type="match status" value="1"/>
</dbReference>
<organism evidence="8 9">
    <name type="scientific">Ideonella alba</name>
    <dbReference type="NCBI Taxonomy" id="2824118"/>
    <lineage>
        <taxon>Bacteria</taxon>
        <taxon>Pseudomonadati</taxon>
        <taxon>Pseudomonadota</taxon>
        <taxon>Betaproteobacteria</taxon>
        <taxon>Burkholderiales</taxon>
        <taxon>Sphaerotilaceae</taxon>
        <taxon>Ideonella</taxon>
    </lineage>
</organism>